<sequence>MTDQELIIYFENATLPAKLRLDRASTQYEVKDAVQRNIEMLKQGDKGDHAKHRLIQIMNAIEHPYDGPEIPRR</sequence>
<dbReference type="OrthoDB" id="797849at2"/>
<feature type="domain" description="DUF6965" evidence="1">
    <location>
        <begin position="1"/>
        <end position="61"/>
    </location>
</feature>
<evidence type="ECO:0000313" key="2">
    <source>
        <dbReference type="EMBL" id="SDF28480.1"/>
    </source>
</evidence>
<organism evidence="2 3">
    <name type="scientific">Mucilaginibacter pineti</name>
    <dbReference type="NCBI Taxonomy" id="1391627"/>
    <lineage>
        <taxon>Bacteria</taxon>
        <taxon>Pseudomonadati</taxon>
        <taxon>Bacteroidota</taxon>
        <taxon>Sphingobacteriia</taxon>
        <taxon>Sphingobacteriales</taxon>
        <taxon>Sphingobacteriaceae</taxon>
        <taxon>Mucilaginibacter</taxon>
    </lineage>
</organism>
<protein>
    <recommendedName>
        <fullName evidence="1">DUF6965 domain-containing protein</fullName>
    </recommendedName>
</protein>
<dbReference type="InterPro" id="IPR054238">
    <property type="entry name" value="DUF6965"/>
</dbReference>
<dbReference type="Pfam" id="PF22292">
    <property type="entry name" value="DUF6965"/>
    <property type="match status" value="1"/>
</dbReference>
<keyword evidence="3" id="KW-1185">Reference proteome</keyword>
<evidence type="ECO:0000259" key="1">
    <source>
        <dbReference type="Pfam" id="PF22292"/>
    </source>
</evidence>
<proteinExistence type="predicted"/>
<dbReference type="AlphaFoldDB" id="A0A1G7JU55"/>
<reference evidence="2 3" key="1">
    <citation type="submission" date="2016-10" db="EMBL/GenBank/DDBJ databases">
        <authorList>
            <person name="de Groot N.N."/>
        </authorList>
    </citation>
    <scope>NUCLEOTIDE SEQUENCE [LARGE SCALE GENOMIC DNA]</scope>
    <source>
        <strain evidence="2 3">47C3B</strain>
    </source>
</reference>
<dbReference type="Proteomes" id="UP000199072">
    <property type="component" value="Unassembled WGS sequence"/>
</dbReference>
<accession>A0A1G7JU55</accession>
<dbReference type="RefSeq" id="WP_091154320.1">
    <property type="nucleotide sequence ID" value="NZ_FNAI01000015.1"/>
</dbReference>
<name>A0A1G7JU55_9SPHI</name>
<gene>
    <name evidence="2" type="ORF">SAMN05216464_115117</name>
</gene>
<dbReference type="EMBL" id="FNAI01000015">
    <property type="protein sequence ID" value="SDF28480.1"/>
    <property type="molecule type" value="Genomic_DNA"/>
</dbReference>
<evidence type="ECO:0000313" key="3">
    <source>
        <dbReference type="Proteomes" id="UP000199072"/>
    </source>
</evidence>